<dbReference type="AlphaFoldDB" id="A0A6A6XM15"/>
<dbReference type="EMBL" id="MU001807">
    <property type="protein sequence ID" value="KAF2797399.1"/>
    <property type="molecule type" value="Genomic_DNA"/>
</dbReference>
<feature type="compositionally biased region" description="Acidic residues" evidence="1">
    <location>
        <begin position="210"/>
        <end position="229"/>
    </location>
</feature>
<accession>A0A6A6XM15</accession>
<feature type="compositionally biased region" description="Basic and acidic residues" evidence="1">
    <location>
        <begin position="230"/>
        <end position="239"/>
    </location>
</feature>
<protein>
    <submittedName>
        <fullName evidence="2">Uncharacterized protein</fullName>
    </submittedName>
</protein>
<evidence type="ECO:0000313" key="3">
    <source>
        <dbReference type="Proteomes" id="UP000799757"/>
    </source>
</evidence>
<name>A0A6A6XM15_9PLEO</name>
<sequence length="239" mass="27677">MPALPISSKDTELGPLPPPILNPFFLLHNRYSDPQYLQRLLSLSQPPTLHNATLAAHYAVKIWRHTSVLCPAPPIVKVHGYAFYPSNAGEIEKLESYAVGNLKVMFVKMSVECGESMEEVEGRAIVYMGGQRVLEREIEEFRAERERRRRERNGLGGDEDEESAAELEGRIWGWLLEVQDGVEWEGEIEVDWDEVHRMELEEWKRWGGAGEDEDEEEEEEEDEDEEGDLEYEKFDWVIE</sequence>
<evidence type="ECO:0000256" key="1">
    <source>
        <dbReference type="SAM" id="MobiDB-lite"/>
    </source>
</evidence>
<dbReference type="Proteomes" id="UP000799757">
    <property type="component" value="Unassembled WGS sequence"/>
</dbReference>
<feature type="region of interest" description="Disordered" evidence="1">
    <location>
        <begin position="203"/>
        <end position="239"/>
    </location>
</feature>
<reference evidence="2" key="1">
    <citation type="journal article" date="2020" name="Stud. Mycol.">
        <title>101 Dothideomycetes genomes: a test case for predicting lifestyles and emergence of pathogens.</title>
        <authorList>
            <person name="Haridas S."/>
            <person name="Albert R."/>
            <person name="Binder M."/>
            <person name="Bloem J."/>
            <person name="Labutti K."/>
            <person name="Salamov A."/>
            <person name="Andreopoulos B."/>
            <person name="Baker S."/>
            <person name="Barry K."/>
            <person name="Bills G."/>
            <person name="Bluhm B."/>
            <person name="Cannon C."/>
            <person name="Castanera R."/>
            <person name="Culley D."/>
            <person name="Daum C."/>
            <person name="Ezra D."/>
            <person name="Gonzalez J."/>
            <person name="Henrissat B."/>
            <person name="Kuo A."/>
            <person name="Liang C."/>
            <person name="Lipzen A."/>
            <person name="Lutzoni F."/>
            <person name="Magnuson J."/>
            <person name="Mondo S."/>
            <person name="Nolan M."/>
            <person name="Ohm R."/>
            <person name="Pangilinan J."/>
            <person name="Park H.-J."/>
            <person name="Ramirez L."/>
            <person name="Alfaro M."/>
            <person name="Sun H."/>
            <person name="Tritt A."/>
            <person name="Yoshinaga Y."/>
            <person name="Zwiers L.-H."/>
            <person name="Turgeon B."/>
            <person name="Goodwin S."/>
            <person name="Spatafora J."/>
            <person name="Crous P."/>
            <person name="Grigoriev I."/>
        </authorList>
    </citation>
    <scope>NUCLEOTIDE SEQUENCE</scope>
    <source>
        <strain evidence="2">CBS 109.77</strain>
    </source>
</reference>
<gene>
    <name evidence="2" type="ORF">K505DRAFT_358444</name>
</gene>
<organism evidence="2 3">
    <name type="scientific">Melanomma pulvis-pyrius CBS 109.77</name>
    <dbReference type="NCBI Taxonomy" id="1314802"/>
    <lineage>
        <taxon>Eukaryota</taxon>
        <taxon>Fungi</taxon>
        <taxon>Dikarya</taxon>
        <taxon>Ascomycota</taxon>
        <taxon>Pezizomycotina</taxon>
        <taxon>Dothideomycetes</taxon>
        <taxon>Pleosporomycetidae</taxon>
        <taxon>Pleosporales</taxon>
        <taxon>Melanommataceae</taxon>
        <taxon>Melanomma</taxon>
    </lineage>
</organism>
<proteinExistence type="predicted"/>
<keyword evidence="3" id="KW-1185">Reference proteome</keyword>
<evidence type="ECO:0000313" key="2">
    <source>
        <dbReference type="EMBL" id="KAF2797399.1"/>
    </source>
</evidence>